<dbReference type="Pfam" id="PF01636">
    <property type="entry name" value="APH"/>
    <property type="match status" value="1"/>
</dbReference>
<sequence>DMAASPLTLLHGDFRWGNLFIKDSQPIVFDWQFVSQGQGVYDLAYFMGVSLTVDDRRSLHDSLLMLYLETLQRHGVHGIDMNWIRMGYQRASLLAFASFVIGAATCEDSTHARQVHQTALYRLSTAILDTAEPTILRA</sequence>
<dbReference type="Gene3D" id="3.90.1200.10">
    <property type="match status" value="1"/>
</dbReference>
<dbReference type="AlphaFoldDB" id="A0AAE0FEF7"/>
<organism evidence="2 3">
    <name type="scientific">Cymbomonas tetramitiformis</name>
    <dbReference type="NCBI Taxonomy" id="36881"/>
    <lineage>
        <taxon>Eukaryota</taxon>
        <taxon>Viridiplantae</taxon>
        <taxon>Chlorophyta</taxon>
        <taxon>Pyramimonadophyceae</taxon>
        <taxon>Pyramimonadales</taxon>
        <taxon>Pyramimonadaceae</taxon>
        <taxon>Cymbomonas</taxon>
    </lineage>
</organism>
<evidence type="ECO:0000313" key="2">
    <source>
        <dbReference type="EMBL" id="KAK3257841.1"/>
    </source>
</evidence>
<reference evidence="2 3" key="1">
    <citation type="journal article" date="2015" name="Genome Biol. Evol.">
        <title>Comparative Genomics of a Bacterivorous Green Alga Reveals Evolutionary Causalities and Consequences of Phago-Mixotrophic Mode of Nutrition.</title>
        <authorList>
            <person name="Burns J.A."/>
            <person name="Paasch A."/>
            <person name="Narechania A."/>
            <person name="Kim E."/>
        </authorList>
    </citation>
    <scope>NUCLEOTIDE SEQUENCE [LARGE SCALE GENOMIC DNA]</scope>
    <source>
        <strain evidence="2 3">PLY_AMNH</strain>
    </source>
</reference>
<dbReference type="EMBL" id="LGRX02020062">
    <property type="protein sequence ID" value="KAK3257841.1"/>
    <property type="molecule type" value="Genomic_DNA"/>
</dbReference>
<dbReference type="SUPFAM" id="SSF56112">
    <property type="entry name" value="Protein kinase-like (PK-like)"/>
    <property type="match status" value="1"/>
</dbReference>
<feature type="domain" description="Aminoglycoside phosphotransferase" evidence="1">
    <location>
        <begin position="4"/>
        <end position="70"/>
    </location>
</feature>
<comment type="caution">
    <text evidence="2">The sequence shown here is derived from an EMBL/GenBank/DDBJ whole genome shotgun (WGS) entry which is preliminary data.</text>
</comment>
<dbReference type="Proteomes" id="UP001190700">
    <property type="component" value="Unassembled WGS sequence"/>
</dbReference>
<keyword evidence="3" id="KW-1185">Reference proteome</keyword>
<proteinExistence type="predicted"/>
<accession>A0AAE0FEF7</accession>
<feature type="non-terminal residue" evidence="2">
    <location>
        <position position="1"/>
    </location>
</feature>
<gene>
    <name evidence="2" type="ORF">CYMTET_33086</name>
</gene>
<dbReference type="InterPro" id="IPR011009">
    <property type="entry name" value="Kinase-like_dom_sf"/>
</dbReference>
<evidence type="ECO:0000313" key="3">
    <source>
        <dbReference type="Proteomes" id="UP001190700"/>
    </source>
</evidence>
<protein>
    <recommendedName>
        <fullName evidence="1">Aminoglycoside phosphotransferase domain-containing protein</fullName>
    </recommendedName>
</protein>
<name>A0AAE0FEF7_9CHLO</name>
<dbReference type="InterPro" id="IPR002575">
    <property type="entry name" value="Aminoglycoside_PTrfase"/>
</dbReference>
<evidence type="ECO:0000259" key="1">
    <source>
        <dbReference type="Pfam" id="PF01636"/>
    </source>
</evidence>